<reference evidence="1" key="1">
    <citation type="journal article" date="2013" name="Environ. Microbiol.">
        <title>Microbiota from the distal guts of lean and obese adolescents exhibit partial functional redundancy besides clear differences in community structure.</title>
        <authorList>
            <person name="Ferrer M."/>
            <person name="Ruiz A."/>
            <person name="Lanza F."/>
            <person name="Haange S.B."/>
            <person name="Oberbach A."/>
            <person name="Till H."/>
            <person name="Bargiela R."/>
            <person name="Campoy C."/>
            <person name="Segura M.T."/>
            <person name="Richter M."/>
            <person name="von Bergen M."/>
            <person name="Seifert J."/>
            <person name="Suarez A."/>
        </authorList>
    </citation>
    <scope>NUCLEOTIDE SEQUENCE</scope>
</reference>
<evidence type="ECO:0000313" key="1">
    <source>
        <dbReference type="EMBL" id="EKC79901.1"/>
    </source>
</evidence>
<comment type="caution">
    <text evidence="1">The sequence shown here is derived from an EMBL/GenBank/DDBJ whole genome shotgun (WGS) entry which is preliminary data.</text>
</comment>
<gene>
    <name evidence="1" type="ORF">LEA_01950</name>
</gene>
<dbReference type="EMBL" id="AJWY01001353">
    <property type="protein sequence ID" value="EKC79901.1"/>
    <property type="molecule type" value="Genomic_DNA"/>
</dbReference>
<proteinExistence type="predicted"/>
<accession>K1V7G6</accession>
<sequence>MKVNNLFLVGVAALSLGMTACNNEDVPQVNNPGEGTTFAGMYISAMKDVSTRAVNDNQEDYGGRTEESKLTELQLLSNVLPQTWMLGTAADETGKFWETQTAGTFKVAPWKTNPGPQSMALLFNKGTLSADIATAADQTYGSTATAVKDIAALATDNKFVMTSRAEQKTIVPSITEDAAKTGTSEAQNVFSFDVER</sequence>
<dbReference type="AlphaFoldDB" id="K1V7G6"/>
<name>K1V7G6_9ZZZZ</name>
<protein>
    <recommendedName>
        <fullName evidence="2">Lipoprotein</fullName>
    </recommendedName>
</protein>
<organism evidence="1">
    <name type="scientific">human gut metagenome</name>
    <dbReference type="NCBI Taxonomy" id="408170"/>
    <lineage>
        <taxon>unclassified sequences</taxon>
        <taxon>metagenomes</taxon>
        <taxon>organismal metagenomes</taxon>
    </lineage>
</organism>
<evidence type="ECO:0008006" key="2">
    <source>
        <dbReference type="Google" id="ProtNLM"/>
    </source>
</evidence>
<feature type="non-terminal residue" evidence="1">
    <location>
        <position position="196"/>
    </location>
</feature>
<dbReference type="PROSITE" id="PS51257">
    <property type="entry name" value="PROKAR_LIPOPROTEIN"/>
    <property type="match status" value="1"/>
</dbReference>